<keyword evidence="1" id="KW-0472">Membrane</keyword>
<accession>G0UT46</accession>
<keyword evidence="1" id="KW-1133">Transmembrane helix</keyword>
<proteinExistence type="predicted"/>
<gene>
    <name evidence="2" type="ORF">TCIL3000_8_7890</name>
</gene>
<organism evidence="2">
    <name type="scientific">Trypanosoma congolense (strain IL3000)</name>
    <dbReference type="NCBI Taxonomy" id="1068625"/>
    <lineage>
        <taxon>Eukaryota</taxon>
        <taxon>Discoba</taxon>
        <taxon>Euglenozoa</taxon>
        <taxon>Kinetoplastea</taxon>
        <taxon>Metakinetoplastina</taxon>
        <taxon>Trypanosomatida</taxon>
        <taxon>Trypanosomatidae</taxon>
        <taxon>Trypanosoma</taxon>
        <taxon>Nannomonas</taxon>
    </lineage>
</organism>
<protein>
    <submittedName>
        <fullName evidence="2">Uncharacterized protein TCIL3000_8_7890</fullName>
    </submittedName>
</protein>
<sequence>MGRIKFLFFSPRYLSTLFSSLNAIHTHITLTGTHTTKRRTMTPLDTTNASQSLMNSWAGMPKKINEAIIVVIASLISLLFLGVSIAFCILRINLSVRQLFYDRSPRIEALAPSHPVVEYMRQKALEGQVAGAAMIDERNRELIGTAMAPLTPVHSFCEDCKEMSRVASNASTVDIAVNAECLSANEHFSDAAMSEITSRTKCRLHYPKKIRDLTTNNVFRLYVNRNAADIYGLAAYTTNDGNGDAKEFSPPNDPF</sequence>
<feature type="transmembrane region" description="Helical" evidence="1">
    <location>
        <begin position="67"/>
        <end position="90"/>
    </location>
</feature>
<dbReference type="VEuPathDB" id="TriTrypDB:TcIL3000_8_7890"/>
<evidence type="ECO:0000256" key="1">
    <source>
        <dbReference type="SAM" id="Phobius"/>
    </source>
</evidence>
<evidence type="ECO:0000313" key="2">
    <source>
        <dbReference type="EMBL" id="CCC92559.1"/>
    </source>
</evidence>
<name>G0UT46_TRYCI</name>
<keyword evidence="1" id="KW-0812">Transmembrane</keyword>
<reference evidence="2" key="1">
    <citation type="journal article" date="2012" name="Proc. Natl. Acad. Sci. U.S.A.">
        <title>Antigenic diversity is generated by distinct evolutionary mechanisms in African trypanosome species.</title>
        <authorList>
            <person name="Jackson A.P."/>
            <person name="Berry A."/>
            <person name="Aslett M."/>
            <person name="Allison H.C."/>
            <person name="Burton P."/>
            <person name="Vavrova-Anderson J."/>
            <person name="Brown R."/>
            <person name="Browne H."/>
            <person name="Corton N."/>
            <person name="Hauser H."/>
            <person name="Gamble J."/>
            <person name="Gilderthorp R."/>
            <person name="Marcello L."/>
            <person name="McQuillan J."/>
            <person name="Otto T.D."/>
            <person name="Quail M.A."/>
            <person name="Sanders M.J."/>
            <person name="van Tonder A."/>
            <person name="Ginger M.L."/>
            <person name="Field M.C."/>
            <person name="Barry J.D."/>
            <person name="Hertz-Fowler C."/>
            <person name="Berriman M."/>
        </authorList>
    </citation>
    <scope>NUCLEOTIDE SEQUENCE</scope>
    <source>
        <strain evidence="2">IL3000</strain>
    </source>
</reference>
<dbReference type="EMBL" id="HE575321">
    <property type="protein sequence ID" value="CCC92559.1"/>
    <property type="molecule type" value="Genomic_DNA"/>
</dbReference>
<dbReference type="AlphaFoldDB" id="G0UT46"/>